<organism evidence="2">
    <name type="scientific">Tanacetum cinerariifolium</name>
    <name type="common">Dalmatian daisy</name>
    <name type="synonym">Chrysanthemum cinerariifolium</name>
    <dbReference type="NCBI Taxonomy" id="118510"/>
    <lineage>
        <taxon>Eukaryota</taxon>
        <taxon>Viridiplantae</taxon>
        <taxon>Streptophyta</taxon>
        <taxon>Embryophyta</taxon>
        <taxon>Tracheophyta</taxon>
        <taxon>Spermatophyta</taxon>
        <taxon>Magnoliopsida</taxon>
        <taxon>eudicotyledons</taxon>
        <taxon>Gunneridae</taxon>
        <taxon>Pentapetalae</taxon>
        <taxon>asterids</taxon>
        <taxon>campanulids</taxon>
        <taxon>Asterales</taxon>
        <taxon>Asteraceae</taxon>
        <taxon>Asteroideae</taxon>
        <taxon>Anthemideae</taxon>
        <taxon>Anthemidinae</taxon>
        <taxon>Tanacetum</taxon>
    </lineage>
</organism>
<dbReference type="EMBL" id="BKCJ010002424">
    <property type="protein sequence ID" value="GEU48467.1"/>
    <property type="molecule type" value="Genomic_DNA"/>
</dbReference>
<feature type="compositionally biased region" description="Basic and acidic residues" evidence="1">
    <location>
        <begin position="393"/>
        <end position="410"/>
    </location>
</feature>
<protein>
    <submittedName>
        <fullName evidence="2">Uncharacterized protein</fullName>
    </submittedName>
</protein>
<evidence type="ECO:0000256" key="1">
    <source>
        <dbReference type="SAM" id="MobiDB-lite"/>
    </source>
</evidence>
<feature type="compositionally biased region" description="Pro residues" evidence="1">
    <location>
        <begin position="144"/>
        <end position="157"/>
    </location>
</feature>
<comment type="caution">
    <text evidence="2">The sequence shown here is derived from an EMBL/GenBank/DDBJ whole genome shotgun (WGS) entry which is preliminary data.</text>
</comment>
<gene>
    <name evidence="2" type="ORF">Tci_020445</name>
</gene>
<evidence type="ECO:0000313" key="2">
    <source>
        <dbReference type="EMBL" id="GEU48467.1"/>
    </source>
</evidence>
<sequence length="773" mass="87631">MAITFADTHNMIAYLTKSDASKGFDQIIDFLNASSIKYALTEKVIITEATIREALRLDDAESIDCLPNEEIFTELSRMGTSWNEFSSSMASAVICLSTGNGFSGVETPLFEGMILAQQANDVADEVAASVDVDDVPAAAAEPSLPSPTPTTQPPPSQELPSTSHVIPTSPPSLIDDKVIEKDADVQGRPEESQAQIYKIDLEHDDKVLSMKDDELEPAELKEVVEVVTTAKFTTEVVTAAAATITAATTLITAAIISTAPSAARRRKGVVIRDLEETTTPSIIIHSKPKSKDKGKEILVEEPKPLKKQAQIEQDEAYARELEAELNKNINWDDVIKHVQRKEKKENAVLRNMAGFKMDYFKGMSYDGIRPIFEKYFNSNLAFIEKTKEQLEEEDSRALKRTSESQEEKAAKNKSQKLGTIRVMWSSHHNPYNHSDDLASREKMSIDEVHFGSDAEQFLQDTLQLSLAEQKSHEELEATQNVKKVKEHFLDEEIKKLVEGTENVKENFEVASSPLRNDDNQTNLGTRLEPRSAKERPEVEKINDISQYVNVIEEEEESTEDDYELKRREKSETKIVDVEWNHVGELWSRYKVIMILVSSLRQVKDCPEVIKSHIFVRLLMAATPCKPYVVFPRDQYNPHDDAHLEGENSVKRQKKPEHETLVFEESLPGQHYESKPCPSTLGVESYQEQVNVTAPTITFPGIEKYKMFSIVSEPLYDIIYKIIKKEKRVMRHQEVYNFCDATLKRVLERLKSYNNDVKYGYVTHNLSKEDVEYL</sequence>
<dbReference type="AlphaFoldDB" id="A0A6L2KIA5"/>
<feature type="region of interest" description="Disordered" evidence="1">
    <location>
        <begin position="393"/>
        <end position="415"/>
    </location>
</feature>
<accession>A0A6L2KIA5</accession>
<feature type="region of interest" description="Disordered" evidence="1">
    <location>
        <begin position="138"/>
        <end position="174"/>
    </location>
</feature>
<proteinExistence type="predicted"/>
<feature type="region of interest" description="Disordered" evidence="1">
    <location>
        <begin position="512"/>
        <end position="534"/>
    </location>
</feature>
<reference evidence="2" key="1">
    <citation type="journal article" date="2019" name="Sci. Rep.">
        <title>Draft genome of Tanacetum cinerariifolium, the natural source of mosquito coil.</title>
        <authorList>
            <person name="Yamashiro T."/>
            <person name="Shiraishi A."/>
            <person name="Satake H."/>
            <person name="Nakayama K."/>
        </authorList>
    </citation>
    <scope>NUCLEOTIDE SEQUENCE</scope>
</reference>
<name>A0A6L2KIA5_TANCI</name>